<feature type="domain" description="FAD-binding" evidence="5">
    <location>
        <begin position="12"/>
        <end position="304"/>
    </location>
</feature>
<keyword evidence="2" id="KW-0285">Flavoprotein</keyword>
<evidence type="ECO:0000256" key="3">
    <source>
        <dbReference type="ARBA" id="ARBA00022827"/>
    </source>
</evidence>
<dbReference type="GO" id="GO:0071949">
    <property type="term" value="F:FAD binding"/>
    <property type="evidence" value="ECO:0007669"/>
    <property type="project" value="InterPro"/>
</dbReference>
<evidence type="ECO:0000256" key="4">
    <source>
        <dbReference type="ARBA" id="ARBA00023002"/>
    </source>
</evidence>
<gene>
    <name evidence="7" type="ORF">KGF56_003614</name>
</gene>
<protein>
    <recommendedName>
        <fullName evidence="9">Phenol 2-monooxygenase</fullName>
    </recommendedName>
</protein>
<keyword evidence="8" id="KW-1185">Reference proteome</keyword>
<comment type="caution">
    <text evidence="7">The sequence shown here is derived from an EMBL/GenBank/DDBJ whole genome shotgun (WGS) entry which is preliminary data.</text>
</comment>
<dbReference type="PANTHER" id="PTHR43004">
    <property type="entry name" value="TRK SYSTEM POTASSIUM UPTAKE PROTEIN"/>
    <property type="match status" value="1"/>
</dbReference>
<dbReference type="SUPFAM" id="SSF54373">
    <property type="entry name" value="FAD-linked reductases, C-terminal domain"/>
    <property type="match status" value="1"/>
</dbReference>
<comment type="similarity">
    <text evidence="1">Belongs to the PheA/TfdB FAD monooxygenase family.</text>
</comment>
<feature type="domain" description="FAD-binding" evidence="5">
    <location>
        <begin position="326"/>
        <end position="438"/>
    </location>
</feature>
<dbReference type="SUPFAM" id="SSF51905">
    <property type="entry name" value="FAD/NAD(P)-binding domain"/>
    <property type="match status" value="1"/>
</dbReference>
<keyword evidence="4" id="KW-0560">Oxidoreductase</keyword>
<evidence type="ECO:0000259" key="6">
    <source>
        <dbReference type="Pfam" id="PF07976"/>
    </source>
</evidence>
<dbReference type="Gene3D" id="3.30.9.10">
    <property type="entry name" value="D-Amino Acid Oxidase, subunit A, domain 2"/>
    <property type="match status" value="1"/>
</dbReference>
<dbReference type="EMBL" id="JAHUZD010000124">
    <property type="protein sequence ID" value="KAI3403569.1"/>
    <property type="molecule type" value="Genomic_DNA"/>
</dbReference>
<name>A0AAI9SVM6_9ASCO</name>
<accession>A0AAI9SVM6</accession>
<dbReference type="InterPro" id="IPR050641">
    <property type="entry name" value="RIFMO-like"/>
</dbReference>
<dbReference type="InterPro" id="IPR012941">
    <property type="entry name" value="Phe_hydrox_C_dim_dom"/>
</dbReference>
<dbReference type="Gene3D" id="3.50.50.60">
    <property type="entry name" value="FAD/NAD(P)-binding domain"/>
    <property type="match status" value="1"/>
</dbReference>
<dbReference type="SUPFAM" id="SSF52833">
    <property type="entry name" value="Thioredoxin-like"/>
    <property type="match status" value="1"/>
</dbReference>
<reference evidence="7" key="1">
    <citation type="journal article" date="2022" name="DNA Res.">
        <title>Genome analysis of five recently described species of the CUG-Ser clade uncovers Candida theae as a new hybrid lineage with pathogenic potential in the Candida parapsilosis species complex.</title>
        <authorList>
            <person name="Mixao V."/>
            <person name="Del Olmo V."/>
            <person name="Hegedusova E."/>
            <person name="Saus E."/>
            <person name="Pryszcz L."/>
            <person name="Cillingova A."/>
            <person name="Nosek J."/>
            <person name="Gabaldon T."/>
        </authorList>
    </citation>
    <scope>NUCLEOTIDE SEQUENCE</scope>
    <source>
        <strain evidence="7">CBS 10844</strain>
    </source>
</reference>
<keyword evidence="3" id="KW-0274">FAD</keyword>
<dbReference type="CDD" id="cd02979">
    <property type="entry name" value="PHOX_C"/>
    <property type="match status" value="1"/>
</dbReference>
<evidence type="ECO:0000313" key="7">
    <source>
        <dbReference type="EMBL" id="KAI3403569.1"/>
    </source>
</evidence>
<proteinExistence type="inferred from homology"/>
<dbReference type="Pfam" id="PF07976">
    <property type="entry name" value="Phe_hydrox_dim"/>
    <property type="match status" value="1"/>
</dbReference>
<evidence type="ECO:0000256" key="2">
    <source>
        <dbReference type="ARBA" id="ARBA00022630"/>
    </source>
</evidence>
<dbReference type="Proteomes" id="UP001202479">
    <property type="component" value="Unassembled WGS sequence"/>
</dbReference>
<dbReference type="Gene3D" id="3.40.30.20">
    <property type="match status" value="1"/>
</dbReference>
<evidence type="ECO:0008006" key="9">
    <source>
        <dbReference type="Google" id="ProtNLM"/>
    </source>
</evidence>
<dbReference type="InterPro" id="IPR036249">
    <property type="entry name" value="Thioredoxin-like_sf"/>
</dbReference>
<dbReference type="PRINTS" id="PR00420">
    <property type="entry name" value="RNGMNOXGNASE"/>
</dbReference>
<dbReference type="InterPro" id="IPR038220">
    <property type="entry name" value="PHOX_C_sf"/>
</dbReference>
<dbReference type="PANTHER" id="PTHR43004:SF20">
    <property type="entry name" value="2-MONOOXYGENASE, PUTATIVE (AFU_ORTHOLOGUE AFUA_1G13660)-RELATED"/>
    <property type="match status" value="1"/>
</dbReference>
<dbReference type="GO" id="GO:0016709">
    <property type="term" value="F:oxidoreductase activity, acting on paired donors, with incorporation or reduction of molecular oxygen, NAD(P)H as one donor, and incorporation of one atom of oxygen"/>
    <property type="evidence" value="ECO:0007669"/>
    <property type="project" value="UniProtKB-ARBA"/>
</dbReference>
<dbReference type="GeneID" id="73381229"/>
<dbReference type="InterPro" id="IPR002938">
    <property type="entry name" value="FAD-bd"/>
</dbReference>
<dbReference type="InterPro" id="IPR036188">
    <property type="entry name" value="FAD/NAD-bd_sf"/>
</dbReference>
<evidence type="ECO:0000259" key="5">
    <source>
        <dbReference type="Pfam" id="PF01494"/>
    </source>
</evidence>
<dbReference type="RefSeq" id="XP_049179316.1">
    <property type="nucleotide sequence ID" value="XM_049324965.1"/>
</dbReference>
<evidence type="ECO:0000313" key="8">
    <source>
        <dbReference type="Proteomes" id="UP001202479"/>
    </source>
</evidence>
<sequence>MPSTNLIKESYTDVLIIGAGPSGYMCALWLARCGIPTRIIDKRSNKTFTGQADGLQTRSLEIFKSFSEEHFDWQTMDSAWRVANQMEEMVFWSPDENGTITRKARAPDTLPGISRYTESVINQGNVEKWFDESISHFSDGKIKVERPYLPVSIKIDENAKDDAHSYAVEVLVKKVNEDLANPEQYGQIANGLYRAFDGDQDKFYNSSIEESEKKDFELIHAKYVLGADGAHSWVRKQLEIGMEGEHTDFVWGVLDISPITDFPDIRSKNAIHSKESGSMMIIPREFDLVRFYIQLKEVERDAGTTDVPREFMGNCDDPNAKKKGRIDRSKITPESIMKQAQAIIAPYKLEMTNLSWYTAYQIGQRVSPKFERNLRVFISGDACHTHSPKAGQGMNVSMQDTYNLGFKLALVCKGLAKQDILQTYEDERIKVARDLIAFDHKLSRLFSNKPMIPNAKVIEGETDIADMDEFHSVWVQGLKFASGTISDYDDSILVNKKGLKHTEKEEKEEKEEGEEKGVFSPLASKIPIGRRLFSDWSIGQIDHKPWHFADRLSSDGRFRVILFAGDVKQYPENMKRLHEFNGPLLSSESFANKYTPKNAFANSVIEVLVVHAAKRNDVEFYEFPEFARREDFKNRVDYWSILAGVGKLHQSGHQFDLYETYGISKKEGAILVVRPDSHVAQVSEFSETGLKQVDDYFGRFMIDQRDVSVPEKDKNALDFDRFIKPRLAV</sequence>
<evidence type="ECO:0000256" key="1">
    <source>
        <dbReference type="ARBA" id="ARBA00007801"/>
    </source>
</evidence>
<organism evidence="7 8">
    <name type="scientific">Candida oxycetoniae</name>
    <dbReference type="NCBI Taxonomy" id="497107"/>
    <lineage>
        <taxon>Eukaryota</taxon>
        <taxon>Fungi</taxon>
        <taxon>Dikarya</taxon>
        <taxon>Ascomycota</taxon>
        <taxon>Saccharomycotina</taxon>
        <taxon>Pichiomycetes</taxon>
        <taxon>Debaryomycetaceae</taxon>
        <taxon>Candida/Lodderomyces clade</taxon>
        <taxon>Candida</taxon>
    </lineage>
</organism>
<dbReference type="Pfam" id="PF01494">
    <property type="entry name" value="FAD_binding_3"/>
    <property type="match status" value="2"/>
</dbReference>
<dbReference type="AlphaFoldDB" id="A0AAI9SVM6"/>
<feature type="domain" description="Phenol hydroxylase-like C-terminal dimerisation" evidence="6">
    <location>
        <begin position="487"/>
        <end position="704"/>
    </location>
</feature>